<keyword evidence="2" id="KW-1185">Reference proteome</keyword>
<reference evidence="1 2" key="1">
    <citation type="submission" date="2024-02" db="EMBL/GenBank/DDBJ databases">
        <title>De novo assembly and annotation of 12 fungi associated with fruit tree decline syndrome in Ontario, Canada.</title>
        <authorList>
            <person name="Sulman M."/>
            <person name="Ellouze W."/>
            <person name="Ilyukhin E."/>
        </authorList>
    </citation>
    <scope>NUCLEOTIDE SEQUENCE [LARGE SCALE GENOMIC DNA]</scope>
    <source>
        <strain evidence="1 2">M42-189</strain>
    </source>
</reference>
<evidence type="ECO:0000313" key="2">
    <source>
        <dbReference type="Proteomes" id="UP001521785"/>
    </source>
</evidence>
<organism evidence="1 2">
    <name type="scientific">Paraconiothyrium brasiliense</name>
    <dbReference type="NCBI Taxonomy" id="300254"/>
    <lineage>
        <taxon>Eukaryota</taxon>
        <taxon>Fungi</taxon>
        <taxon>Dikarya</taxon>
        <taxon>Ascomycota</taxon>
        <taxon>Pezizomycotina</taxon>
        <taxon>Dothideomycetes</taxon>
        <taxon>Pleosporomycetidae</taxon>
        <taxon>Pleosporales</taxon>
        <taxon>Massarineae</taxon>
        <taxon>Didymosphaeriaceae</taxon>
        <taxon>Paraconiothyrium</taxon>
    </lineage>
</organism>
<gene>
    <name evidence="1" type="ORF">SLS60_009127</name>
</gene>
<evidence type="ECO:0008006" key="3">
    <source>
        <dbReference type="Google" id="ProtNLM"/>
    </source>
</evidence>
<dbReference type="SUPFAM" id="SSF109604">
    <property type="entry name" value="HD-domain/PDEase-like"/>
    <property type="match status" value="1"/>
</dbReference>
<dbReference type="Proteomes" id="UP001521785">
    <property type="component" value="Unassembled WGS sequence"/>
</dbReference>
<dbReference type="PIRSF" id="PIRSF035170">
    <property type="entry name" value="HD_phosphohydro"/>
    <property type="match status" value="1"/>
</dbReference>
<protein>
    <recommendedName>
        <fullName evidence="3">HD domain-containing protein</fullName>
    </recommendedName>
</protein>
<name>A0ABR3QWD3_9PLEO</name>
<comment type="caution">
    <text evidence="1">The sequence shown here is derived from an EMBL/GenBank/DDBJ whole genome shotgun (WGS) entry which is preliminary data.</text>
</comment>
<sequence>MALSPVRIPDNIVKLYQDPQRHYHTLDHINHMLSLIPTDHPNARELIYATWFHDCVYGPQAKHGVNETESIQQWEKYVEEQKEELYDVFRNETNILLVQRFLDMDMDILASQRNDYLEYTRKLRQEYAYFSDKAFRKGRAEFLRGELKKNRVFYLDENHGKNKIARENMRAELAMLEECL</sequence>
<dbReference type="PANTHER" id="PTHR21174:SF0">
    <property type="entry name" value="HD PHOSPHOHYDROLASE FAMILY PROTEIN-RELATED"/>
    <property type="match status" value="1"/>
</dbReference>
<dbReference type="InterPro" id="IPR009218">
    <property type="entry name" value="HD_phosphohydro"/>
</dbReference>
<dbReference type="EMBL" id="JAKJXO020000014">
    <property type="protein sequence ID" value="KAL1596481.1"/>
    <property type="molecule type" value="Genomic_DNA"/>
</dbReference>
<proteinExistence type="predicted"/>
<dbReference type="PANTHER" id="PTHR21174">
    <property type="match status" value="1"/>
</dbReference>
<evidence type="ECO:0000313" key="1">
    <source>
        <dbReference type="EMBL" id="KAL1596481.1"/>
    </source>
</evidence>
<accession>A0ABR3QWD3</accession>